<keyword evidence="1" id="KW-0934">Plastid</keyword>
<accession>A0A1G4NW86</accession>
<reference evidence="1" key="1">
    <citation type="submission" date="2016-10" db="EMBL/GenBank/DDBJ databases">
        <title>Chloroplast genomes as a tool to resolve red algal phylogenies: a case study in the Nemaliales.</title>
        <authorList>
            <person name="Costa J.F."/>
            <person name="Lin S.M."/>
            <person name="Macaya E.C."/>
            <person name="Fernandez-Garcia C."/>
            <person name="Verbruggen H."/>
        </authorList>
    </citation>
    <scope>NUCLEOTIDE SEQUENCE</scope>
    <source>
        <strain evidence="1">H.1444</strain>
    </source>
</reference>
<geneLocation type="chloroplast" evidence="1"/>
<dbReference type="SUPFAM" id="SSF56281">
    <property type="entry name" value="Metallo-hydrolase/oxidoreductase"/>
    <property type="match status" value="1"/>
</dbReference>
<keyword evidence="1" id="KW-0150">Chloroplast</keyword>
<dbReference type="PANTHER" id="PTHR46018:SF2">
    <property type="entry name" value="ZINC PHOSPHODIESTERASE ELAC PROTEIN 1"/>
    <property type="match status" value="1"/>
</dbReference>
<organism evidence="1">
    <name type="scientific">Nemalion sp. H.1444</name>
    <dbReference type="NCBI Taxonomy" id="1907586"/>
    <lineage>
        <taxon>Eukaryota</taxon>
        <taxon>Rhodophyta</taxon>
        <taxon>Florideophyceae</taxon>
        <taxon>Nemaliophycidae</taxon>
        <taxon>Nemaliales</taxon>
        <taxon>Nemaliaceae</taxon>
        <taxon>Nemalion</taxon>
    </lineage>
</organism>
<protein>
    <submittedName>
        <fullName evidence="1">Ribonuclease Z</fullName>
    </submittedName>
</protein>
<dbReference type="GO" id="GO:0042781">
    <property type="term" value="F:3'-tRNA processing endoribonuclease activity"/>
    <property type="evidence" value="ECO:0007669"/>
    <property type="project" value="TreeGrafter"/>
</dbReference>
<sequence length="218" mass="25222">MLNPNLNFLIRCNQTGQVWLFNCSEGCQNMIQHKKIKINQVNNIVVTDLKTENLAGIIGLLASLSLTNNMHEQSLNIYGPPGLLHYLQFARKYSHTAFKYSLVVHVIELSNIIRKFPYFFYSVYINRYKHKIVPIFLESEKSGRFQSNKATLHGIKSGPIYGYLKRHKRYLLPDGGMISGKHFTHSYTSGIKVLYLAHTYAFRLPLELLSNFVYVIYK</sequence>
<dbReference type="EMBL" id="LT622871">
    <property type="protein sequence ID" value="SCW22895.1"/>
    <property type="molecule type" value="Genomic_DNA"/>
</dbReference>
<evidence type="ECO:0000313" key="1">
    <source>
        <dbReference type="EMBL" id="SCW22895.1"/>
    </source>
</evidence>
<dbReference type="AlphaFoldDB" id="A0A1G4NW86"/>
<dbReference type="Gene3D" id="3.60.15.10">
    <property type="entry name" value="Ribonuclease Z/Hydroxyacylglutathione hydrolase-like"/>
    <property type="match status" value="1"/>
</dbReference>
<name>A0A1G4NW86_9FLOR</name>
<dbReference type="InterPro" id="IPR036866">
    <property type="entry name" value="RibonucZ/Hydroxyglut_hydro"/>
</dbReference>
<proteinExistence type="predicted"/>
<reference evidence="1" key="2">
    <citation type="submission" date="2016-10" db="EMBL/GenBank/DDBJ databases">
        <authorList>
            <person name="de Groot N.N."/>
        </authorList>
    </citation>
    <scope>NUCLEOTIDE SEQUENCE</scope>
    <source>
        <strain evidence="1">H.1444</strain>
    </source>
</reference>
<gene>
    <name evidence="1" type="primary">rnz</name>
    <name evidence="1" type="ORF">H1444_19</name>
</gene>
<dbReference type="PANTHER" id="PTHR46018">
    <property type="entry name" value="ZINC PHOSPHODIESTERASE ELAC PROTEIN 1"/>
    <property type="match status" value="1"/>
</dbReference>